<keyword evidence="2" id="KW-1185">Reference proteome</keyword>
<organism evidence="1 2">
    <name type="scientific">Potamilus streckersoni</name>
    <dbReference type="NCBI Taxonomy" id="2493646"/>
    <lineage>
        <taxon>Eukaryota</taxon>
        <taxon>Metazoa</taxon>
        <taxon>Spiralia</taxon>
        <taxon>Lophotrochozoa</taxon>
        <taxon>Mollusca</taxon>
        <taxon>Bivalvia</taxon>
        <taxon>Autobranchia</taxon>
        <taxon>Heteroconchia</taxon>
        <taxon>Palaeoheterodonta</taxon>
        <taxon>Unionida</taxon>
        <taxon>Unionoidea</taxon>
        <taxon>Unionidae</taxon>
        <taxon>Ambleminae</taxon>
        <taxon>Lampsilini</taxon>
        <taxon>Potamilus</taxon>
    </lineage>
</organism>
<reference evidence="1" key="3">
    <citation type="submission" date="2023-05" db="EMBL/GenBank/DDBJ databases">
        <authorList>
            <person name="Smith C.H."/>
        </authorList>
    </citation>
    <scope>NUCLEOTIDE SEQUENCE</scope>
    <source>
        <strain evidence="1">CHS0354</strain>
        <tissue evidence="1">Mantle</tissue>
    </source>
</reference>
<accession>A0AAE0SDP5</accession>
<protein>
    <submittedName>
        <fullName evidence="1">Uncharacterized protein</fullName>
    </submittedName>
</protein>
<dbReference type="AlphaFoldDB" id="A0AAE0SDP5"/>
<proteinExistence type="predicted"/>
<evidence type="ECO:0000313" key="2">
    <source>
        <dbReference type="Proteomes" id="UP001195483"/>
    </source>
</evidence>
<reference evidence="1" key="2">
    <citation type="journal article" date="2021" name="Genome Biol. Evol.">
        <title>Developing a high-quality reference genome for a parasitic bivalve with doubly uniparental inheritance (Bivalvia: Unionida).</title>
        <authorList>
            <person name="Smith C.H."/>
        </authorList>
    </citation>
    <scope>NUCLEOTIDE SEQUENCE</scope>
    <source>
        <strain evidence="1">CHS0354</strain>
        <tissue evidence="1">Mantle</tissue>
    </source>
</reference>
<comment type="caution">
    <text evidence="1">The sequence shown here is derived from an EMBL/GenBank/DDBJ whole genome shotgun (WGS) entry which is preliminary data.</text>
</comment>
<evidence type="ECO:0000313" key="1">
    <source>
        <dbReference type="EMBL" id="KAK3589788.1"/>
    </source>
</evidence>
<dbReference type="Proteomes" id="UP001195483">
    <property type="component" value="Unassembled WGS sequence"/>
</dbReference>
<dbReference type="EMBL" id="JAEAOA010001293">
    <property type="protein sequence ID" value="KAK3589788.1"/>
    <property type="molecule type" value="Genomic_DNA"/>
</dbReference>
<name>A0AAE0SDP5_9BIVA</name>
<sequence>MAIDDTRYVTHGVMKYRKELKDASINVYLLNIKIMMEVALTKSDCYNDVLTQSIRFCICAVFAGIITERHKTKAN</sequence>
<reference evidence="1" key="1">
    <citation type="journal article" date="2021" name="Genome Biol. Evol.">
        <title>A High-Quality Reference Genome for a Parasitic Bivalve with Doubly Uniparental Inheritance (Bivalvia: Unionida).</title>
        <authorList>
            <person name="Smith C.H."/>
        </authorList>
    </citation>
    <scope>NUCLEOTIDE SEQUENCE</scope>
    <source>
        <strain evidence="1">CHS0354</strain>
    </source>
</reference>
<gene>
    <name evidence="1" type="ORF">CHS0354_021123</name>
</gene>